<organism evidence="2 3">
    <name type="scientific">Portunus trituberculatus</name>
    <name type="common">Swimming crab</name>
    <name type="synonym">Neptunus trituberculatus</name>
    <dbReference type="NCBI Taxonomy" id="210409"/>
    <lineage>
        <taxon>Eukaryota</taxon>
        <taxon>Metazoa</taxon>
        <taxon>Ecdysozoa</taxon>
        <taxon>Arthropoda</taxon>
        <taxon>Crustacea</taxon>
        <taxon>Multicrustacea</taxon>
        <taxon>Malacostraca</taxon>
        <taxon>Eumalacostraca</taxon>
        <taxon>Eucarida</taxon>
        <taxon>Decapoda</taxon>
        <taxon>Pleocyemata</taxon>
        <taxon>Brachyura</taxon>
        <taxon>Eubrachyura</taxon>
        <taxon>Portunoidea</taxon>
        <taxon>Portunidae</taxon>
        <taxon>Portuninae</taxon>
        <taxon>Portunus</taxon>
    </lineage>
</organism>
<accession>A0A5B7DR51</accession>
<evidence type="ECO:0000256" key="1">
    <source>
        <dbReference type="SAM" id="Phobius"/>
    </source>
</evidence>
<dbReference type="Proteomes" id="UP000324222">
    <property type="component" value="Unassembled WGS sequence"/>
</dbReference>
<feature type="transmembrane region" description="Helical" evidence="1">
    <location>
        <begin position="334"/>
        <end position="353"/>
    </location>
</feature>
<dbReference type="OrthoDB" id="6355556at2759"/>
<reference evidence="2 3" key="1">
    <citation type="submission" date="2019-05" db="EMBL/GenBank/DDBJ databases">
        <title>Another draft genome of Portunus trituberculatus and its Hox gene families provides insights of decapod evolution.</title>
        <authorList>
            <person name="Jeong J.-H."/>
            <person name="Song I."/>
            <person name="Kim S."/>
            <person name="Choi T."/>
            <person name="Kim D."/>
            <person name="Ryu S."/>
            <person name="Kim W."/>
        </authorList>
    </citation>
    <scope>NUCLEOTIDE SEQUENCE [LARGE SCALE GENOMIC DNA]</scope>
    <source>
        <tissue evidence="2">Muscle</tissue>
    </source>
</reference>
<keyword evidence="1" id="KW-0472">Membrane</keyword>
<proteinExistence type="predicted"/>
<dbReference type="AlphaFoldDB" id="A0A5B7DR51"/>
<sequence length="455" mass="49189">MTEELLDVLEDLTSIASPGALVSVKGGASLTLNVTLAFLQRWREFSMCSLEVTGAARVVFPPSLSPTKERKIDQHYVGLKLTGVSASAVPAGLFSGKLAAGLLLNNTSVGLLPAGLFSGVPALHSLHIVNSTVGVMEGPLGNAMLHTKMWQEEEEPVKVVNSTVGLLSGGALHLKMERYQRATLQGLSLGRVASGAIQVEGGEMVMEKCAAARVEAAAILLAKKARLLLRDNWLALQPHALTQIPCSQEGHRMYDNHFFVLLNGTAIPVSLTTNQTAAPPGAQLKEEIAERERLTAILSTVIHPTCITSNLAPLPTLSPLPAWSLLTPTKMVEFVLIGLFVGLIMGGLILLCYKCYNRRRRQPRCDEPLVVQPVVMSQIPQDPIYEECLPPPLPALPPPSCREECSASIVKNEFGKNTVENEYLVMDTPQQRHPRDIHTHLPPVANVAFPAPLNH</sequence>
<evidence type="ECO:0000313" key="3">
    <source>
        <dbReference type="Proteomes" id="UP000324222"/>
    </source>
</evidence>
<comment type="caution">
    <text evidence="2">The sequence shown here is derived from an EMBL/GenBank/DDBJ whole genome shotgun (WGS) entry which is preliminary data.</text>
</comment>
<evidence type="ECO:0000313" key="2">
    <source>
        <dbReference type="EMBL" id="MPC24172.1"/>
    </source>
</evidence>
<keyword evidence="1" id="KW-0812">Transmembrane</keyword>
<dbReference type="EMBL" id="VSRR010001297">
    <property type="protein sequence ID" value="MPC24172.1"/>
    <property type="molecule type" value="Genomic_DNA"/>
</dbReference>
<keyword evidence="1" id="KW-1133">Transmembrane helix</keyword>
<protein>
    <submittedName>
        <fullName evidence="2">Uncharacterized protein</fullName>
    </submittedName>
</protein>
<name>A0A5B7DR51_PORTR</name>
<gene>
    <name evidence="2" type="ORF">E2C01_017248</name>
</gene>
<keyword evidence="3" id="KW-1185">Reference proteome</keyword>